<evidence type="ECO:0000313" key="3">
    <source>
        <dbReference type="EMBL" id="MDT3469113.1"/>
    </source>
</evidence>
<evidence type="ECO:0000256" key="1">
    <source>
        <dbReference type="SAM" id="MobiDB-lite"/>
    </source>
</evidence>
<organism evidence="3 4">
    <name type="scientific">Stenotrophomonas maltophilia</name>
    <name type="common">Pseudomonas maltophilia</name>
    <name type="synonym">Xanthomonas maltophilia</name>
    <dbReference type="NCBI Taxonomy" id="40324"/>
    <lineage>
        <taxon>Bacteria</taxon>
        <taxon>Pseudomonadati</taxon>
        <taxon>Pseudomonadota</taxon>
        <taxon>Gammaproteobacteria</taxon>
        <taxon>Lysobacterales</taxon>
        <taxon>Lysobacteraceae</taxon>
        <taxon>Stenotrophomonas</taxon>
        <taxon>Stenotrophomonas maltophilia group</taxon>
    </lineage>
</organism>
<dbReference type="RefSeq" id="WP_006451065.1">
    <property type="nucleotide sequence ID" value="NZ_JAVSKO010000005.1"/>
</dbReference>
<protein>
    <submittedName>
        <fullName evidence="3">DUF3304 domain-containing protein</fullName>
    </submittedName>
</protein>
<proteinExistence type="predicted"/>
<dbReference type="Pfam" id="PF11745">
    <property type="entry name" value="DUF3304"/>
    <property type="match status" value="1"/>
</dbReference>
<evidence type="ECO:0000256" key="2">
    <source>
        <dbReference type="SAM" id="SignalP"/>
    </source>
</evidence>
<dbReference type="InterPro" id="IPR021733">
    <property type="entry name" value="DUF3304"/>
</dbReference>
<evidence type="ECO:0000313" key="4">
    <source>
        <dbReference type="Proteomes" id="UP001251948"/>
    </source>
</evidence>
<name>A0AAJ2JC09_STEMA</name>
<feature type="signal peptide" evidence="2">
    <location>
        <begin position="1"/>
        <end position="30"/>
    </location>
</feature>
<accession>A0AAJ2JC09</accession>
<dbReference type="Proteomes" id="UP001251948">
    <property type="component" value="Unassembled WGS sequence"/>
</dbReference>
<feature type="compositionally biased region" description="Basic and acidic residues" evidence="1">
    <location>
        <begin position="149"/>
        <end position="163"/>
    </location>
</feature>
<dbReference type="PROSITE" id="PS51257">
    <property type="entry name" value="PROKAR_LIPOPROTEIN"/>
    <property type="match status" value="1"/>
</dbReference>
<reference evidence="3" key="1">
    <citation type="submission" date="2023-07" db="EMBL/GenBank/DDBJ databases">
        <title>Comparative genomics of clinical Stenotrophomonas maltophilia isolates reveals regions of diversity which correlate with colonization and persistence in vivo.</title>
        <authorList>
            <person name="Mcdaniel M.S."/>
            <person name="Swords W.E."/>
            <person name="Sumpter N.A."/>
            <person name="Lindgren N.R."/>
            <person name="Billiot C.E."/>
        </authorList>
    </citation>
    <scope>NUCLEOTIDE SEQUENCE</scope>
    <source>
        <strain evidence="3">Ism4</strain>
    </source>
</reference>
<dbReference type="AlphaFoldDB" id="A0AAJ2JC09"/>
<dbReference type="EMBL" id="JAVSKO010000005">
    <property type="protein sequence ID" value="MDT3469113.1"/>
    <property type="molecule type" value="Genomic_DNA"/>
</dbReference>
<feature type="region of interest" description="Disordered" evidence="1">
    <location>
        <begin position="142"/>
        <end position="163"/>
    </location>
</feature>
<sequence length="163" mass="17868">MIPRFVRTQNRMRVPLLSTLVVLLLLPVLAACKGQSASTPVGVRGYNHTDNHVAQFLVNGGSGGSAWPHSAGGTVCCVVLPDHWAPDQKVEIEWTTDLETYQKATESIPRYNEVGSLAVHFLRNGQVKVFVTNLILGHPDYPLTGPEAPLREGENPVAEHLRR</sequence>
<gene>
    <name evidence="3" type="ORF">ROV92_14105</name>
</gene>
<comment type="caution">
    <text evidence="3">The sequence shown here is derived from an EMBL/GenBank/DDBJ whole genome shotgun (WGS) entry which is preliminary data.</text>
</comment>
<feature type="chain" id="PRO_5042517048" evidence="2">
    <location>
        <begin position="31"/>
        <end position="163"/>
    </location>
</feature>
<keyword evidence="2" id="KW-0732">Signal</keyword>